<accession>A1WP33</accession>
<name>A1WP33_VEREI</name>
<reference evidence="3" key="1">
    <citation type="submission" date="2006-12" db="EMBL/GenBank/DDBJ databases">
        <title>Complete sequence of chromosome 1 of Verminephrobacter eiseniae EF01-2.</title>
        <authorList>
            <person name="Copeland A."/>
            <person name="Lucas S."/>
            <person name="Lapidus A."/>
            <person name="Barry K."/>
            <person name="Detter J.C."/>
            <person name="Glavina del Rio T."/>
            <person name="Dalin E."/>
            <person name="Tice H."/>
            <person name="Pitluck S."/>
            <person name="Chertkov O."/>
            <person name="Brettin T."/>
            <person name="Bruce D."/>
            <person name="Han C."/>
            <person name="Tapia R."/>
            <person name="Gilna P."/>
            <person name="Schmutz J."/>
            <person name="Larimer F."/>
            <person name="Land M."/>
            <person name="Hauser L."/>
            <person name="Kyrpides N."/>
            <person name="Kim E."/>
            <person name="Stahl D."/>
            <person name="Richardson P."/>
        </authorList>
    </citation>
    <scope>NUCLEOTIDE SEQUENCE [LARGE SCALE GENOMIC DNA]</scope>
    <source>
        <strain evidence="3">EF01-2</strain>
    </source>
</reference>
<dbReference type="AlphaFoldDB" id="A1WP33"/>
<dbReference type="Proteomes" id="UP000000374">
    <property type="component" value="Chromosome"/>
</dbReference>
<protein>
    <submittedName>
        <fullName evidence="2">Uncharacterized protein</fullName>
    </submittedName>
</protein>
<organism evidence="2 3">
    <name type="scientific">Verminephrobacter eiseniae (strain EF01-2)</name>
    <dbReference type="NCBI Taxonomy" id="391735"/>
    <lineage>
        <taxon>Bacteria</taxon>
        <taxon>Pseudomonadati</taxon>
        <taxon>Pseudomonadota</taxon>
        <taxon>Betaproteobacteria</taxon>
        <taxon>Burkholderiales</taxon>
        <taxon>Comamonadaceae</taxon>
        <taxon>Verminephrobacter</taxon>
    </lineage>
</organism>
<sequence>MGSPVALAVLVLADEVPVAAGEAGTPARKESASHPSMSAGNSHPPGERPSRRKSDPRDHGSHWRLVHHSGHTEDRGGNA</sequence>
<gene>
    <name evidence="2" type="ordered locus">Veis_3674</name>
</gene>
<dbReference type="EMBL" id="CP000542">
    <property type="protein sequence ID" value="ABM59390.1"/>
    <property type="molecule type" value="Genomic_DNA"/>
</dbReference>
<evidence type="ECO:0000313" key="2">
    <source>
        <dbReference type="EMBL" id="ABM59390.1"/>
    </source>
</evidence>
<evidence type="ECO:0000256" key="1">
    <source>
        <dbReference type="SAM" id="MobiDB-lite"/>
    </source>
</evidence>
<dbReference type="HOGENOM" id="CLU_2605092_0_0_4"/>
<evidence type="ECO:0000313" key="3">
    <source>
        <dbReference type="Proteomes" id="UP000000374"/>
    </source>
</evidence>
<proteinExistence type="predicted"/>
<keyword evidence="3" id="KW-1185">Reference proteome</keyword>
<dbReference type="KEGG" id="vei:Veis_3674"/>
<feature type="compositionally biased region" description="Basic and acidic residues" evidence="1">
    <location>
        <begin position="70"/>
        <end position="79"/>
    </location>
</feature>
<feature type="region of interest" description="Disordered" evidence="1">
    <location>
        <begin position="20"/>
        <end position="79"/>
    </location>
</feature>
<feature type="compositionally biased region" description="Basic and acidic residues" evidence="1">
    <location>
        <begin position="45"/>
        <end position="61"/>
    </location>
</feature>